<dbReference type="NCBIfam" id="NF002132">
    <property type="entry name" value="PRK00971.1-1"/>
    <property type="match status" value="1"/>
</dbReference>
<proteinExistence type="inferred from homology"/>
<feature type="binding site" evidence="6">
    <location>
        <position position="67"/>
    </location>
    <ligand>
        <name>substrate</name>
    </ligand>
</feature>
<feature type="binding site" evidence="6">
    <location>
        <position position="168"/>
    </location>
    <ligand>
        <name>substrate</name>
    </ligand>
</feature>
<keyword evidence="6" id="KW-0007">Acetylation</keyword>
<dbReference type="AlphaFoldDB" id="A0AAD2EJH6"/>
<evidence type="ECO:0000256" key="5">
    <source>
        <dbReference type="ARBA" id="ARBA00049534"/>
    </source>
</evidence>
<feature type="binding site" evidence="6">
    <location>
        <position position="192"/>
    </location>
    <ligand>
        <name>substrate</name>
    </ligand>
</feature>
<dbReference type="PANTHER" id="PTHR12544:SF29">
    <property type="entry name" value="GLUTAMINASE"/>
    <property type="match status" value="1"/>
</dbReference>
<comment type="subunit">
    <text evidence="2 6">Homotetramer.</text>
</comment>
<keyword evidence="4 6" id="KW-0378">Hydrolase</keyword>
<dbReference type="EMBL" id="CAUDKV010000008">
    <property type="protein sequence ID" value="CAJ0869823.1"/>
    <property type="molecule type" value="Genomic_DNA"/>
</dbReference>
<feature type="binding site" evidence="6">
    <location>
        <position position="161"/>
    </location>
    <ligand>
        <name>substrate</name>
    </ligand>
</feature>
<evidence type="ECO:0000256" key="6">
    <source>
        <dbReference type="HAMAP-Rule" id="MF_00313"/>
    </source>
</evidence>
<feature type="binding site" evidence="6">
    <location>
        <position position="244"/>
    </location>
    <ligand>
        <name>substrate</name>
    </ligand>
</feature>
<dbReference type="HAMAP" id="MF_00313">
    <property type="entry name" value="Glutaminase"/>
    <property type="match status" value="1"/>
</dbReference>
<comment type="catalytic activity">
    <reaction evidence="5 6">
        <text>L-glutamine + H2O = L-glutamate + NH4(+)</text>
        <dbReference type="Rhea" id="RHEA:15889"/>
        <dbReference type="ChEBI" id="CHEBI:15377"/>
        <dbReference type="ChEBI" id="CHEBI:28938"/>
        <dbReference type="ChEBI" id="CHEBI:29985"/>
        <dbReference type="ChEBI" id="CHEBI:58359"/>
        <dbReference type="EC" id="3.5.1.2"/>
    </reaction>
</comment>
<sequence>MRHQADYQAILDTIHRDIQPWLGRGRVADYIPELAKASASDFGMAIVTLHGDIHRVGKADVPFSIQSISKLFACTLAFQLEGESLWQRVGREPSGNAFNSLVQLEYENGIPRNPFINAGALVVTDVLCRRFVQAETALVQFMRRLVGNPGIDYAPRVAESELAHADRNRAMAHFMKSFGNLHMPVETVIDAYCRQCAIEMNCTDLARAVLFLANAGVVPWSGERIVDASPAKRLSALMLTCGTYDAAGDFVYRVGLPAKSGVGGGIVAVLPGEFGVCVWSPGLDVSGNSLAGLQALEWLTTLSGRSIF</sequence>
<evidence type="ECO:0000313" key="9">
    <source>
        <dbReference type="Proteomes" id="UP001190002"/>
    </source>
</evidence>
<dbReference type="GO" id="GO:0006537">
    <property type="term" value="P:glutamate biosynthetic process"/>
    <property type="evidence" value="ECO:0007669"/>
    <property type="project" value="TreeGrafter"/>
</dbReference>
<evidence type="ECO:0000313" key="7">
    <source>
        <dbReference type="EMBL" id="CAJ0683437.1"/>
    </source>
</evidence>
<dbReference type="FunFam" id="3.40.710.10:FF:000005">
    <property type="entry name" value="Glutaminase"/>
    <property type="match status" value="1"/>
</dbReference>
<gene>
    <name evidence="6 7" type="primary">glsA</name>
    <name evidence="8" type="ORF">R77569_02198</name>
    <name evidence="7" type="ORF">R77591_02296</name>
</gene>
<evidence type="ECO:0000256" key="1">
    <source>
        <dbReference type="ARBA" id="ARBA00011076"/>
    </source>
</evidence>
<evidence type="ECO:0000256" key="4">
    <source>
        <dbReference type="ARBA" id="ARBA00022801"/>
    </source>
</evidence>
<dbReference type="RefSeq" id="WP_222328390.1">
    <property type="nucleotide sequence ID" value="NZ_CATVXE010000008.1"/>
</dbReference>
<evidence type="ECO:0000256" key="2">
    <source>
        <dbReference type="ARBA" id="ARBA00011881"/>
    </source>
</evidence>
<dbReference type="InterPro" id="IPR015868">
    <property type="entry name" value="Glutaminase"/>
</dbReference>
<dbReference type="NCBIfam" id="NF002133">
    <property type="entry name" value="PRK00971.1-2"/>
    <property type="match status" value="1"/>
</dbReference>
<feature type="binding site" evidence="6">
    <location>
        <position position="117"/>
    </location>
    <ligand>
        <name>substrate</name>
    </ligand>
</feature>
<dbReference type="Pfam" id="PF04960">
    <property type="entry name" value="Glutaminase"/>
    <property type="match status" value="1"/>
</dbReference>
<feature type="binding site" evidence="6">
    <location>
        <position position="262"/>
    </location>
    <ligand>
        <name>substrate</name>
    </ligand>
</feature>
<keyword evidence="10" id="KW-1185">Reference proteome</keyword>
<dbReference type="NCBIfam" id="TIGR03814">
    <property type="entry name" value="Gln_ase"/>
    <property type="match status" value="1"/>
</dbReference>
<dbReference type="PANTHER" id="PTHR12544">
    <property type="entry name" value="GLUTAMINASE"/>
    <property type="match status" value="1"/>
</dbReference>
<dbReference type="EMBL" id="CATVXE010000008">
    <property type="protein sequence ID" value="CAJ0683437.1"/>
    <property type="molecule type" value="Genomic_DNA"/>
</dbReference>
<reference evidence="7 10" key="1">
    <citation type="submission" date="2023-07" db="EMBL/GenBank/DDBJ databases">
        <authorList>
            <person name="Peeters C."/>
        </authorList>
    </citation>
    <scope>NUCLEOTIDE SEQUENCE</scope>
    <source>
        <strain evidence="8 10">R-77569</strain>
        <strain evidence="7">R-77591</strain>
    </source>
</reference>
<name>A0AAD2EJH6_9RALS</name>
<evidence type="ECO:0000313" key="8">
    <source>
        <dbReference type="EMBL" id="CAJ0869823.1"/>
    </source>
</evidence>
<dbReference type="InterPro" id="IPR012338">
    <property type="entry name" value="Beta-lactam/transpept-like"/>
</dbReference>
<dbReference type="SUPFAM" id="SSF56601">
    <property type="entry name" value="beta-lactamase/transpeptidase-like"/>
    <property type="match status" value="1"/>
</dbReference>
<evidence type="ECO:0000313" key="10">
    <source>
        <dbReference type="Proteomes" id="UP001190452"/>
    </source>
</evidence>
<protein>
    <recommendedName>
        <fullName evidence="3 6">Glutaminase</fullName>
        <ecNumber evidence="3 6">3.5.1.2</ecNumber>
    </recommendedName>
</protein>
<dbReference type="Proteomes" id="UP001190452">
    <property type="component" value="Unassembled WGS sequence"/>
</dbReference>
<dbReference type="GO" id="GO:0004359">
    <property type="term" value="F:glutaminase activity"/>
    <property type="evidence" value="ECO:0007669"/>
    <property type="project" value="UniProtKB-UniRule"/>
</dbReference>
<dbReference type="GO" id="GO:0006543">
    <property type="term" value="P:L-glutamine catabolic process"/>
    <property type="evidence" value="ECO:0007669"/>
    <property type="project" value="TreeGrafter"/>
</dbReference>
<dbReference type="Gene3D" id="3.40.710.10">
    <property type="entry name" value="DD-peptidase/beta-lactamase superfamily"/>
    <property type="match status" value="1"/>
</dbReference>
<comment type="similarity">
    <text evidence="1 6">Belongs to the glutaminase family.</text>
</comment>
<dbReference type="Proteomes" id="UP001190002">
    <property type="component" value="Unassembled WGS sequence"/>
</dbReference>
<accession>A0AAD2EJH6</accession>
<comment type="caution">
    <text evidence="7">The sequence shown here is derived from an EMBL/GenBank/DDBJ whole genome shotgun (WGS) entry which is preliminary data.</text>
</comment>
<dbReference type="EC" id="3.5.1.2" evidence="3 6"/>
<organism evidence="7 9">
    <name type="scientific">Ralstonia mannitolilytica</name>
    <dbReference type="NCBI Taxonomy" id="105219"/>
    <lineage>
        <taxon>Bacteria</taxon>
        <taxon>Pseudomonadati</taxon>
        <taxon>Pseudomonadota</taxon>
        <taxon>Betaproteobacteria</taxon>
        <taxon>Burkholderiales</taxon>
        <taxon>Burkholderiaceae</taxon>
        <taxon>Ralstonia</taxon>
    </lineage>
</organism>
<evidence type="ECO:0000256" key="3">
    <source>
        <dbReference type="ARBA" id="ARBA00012918"/>
    </source>
</evidence>